<accession>A0A2R5G5T1</accession>
<dbReference type="EMBL" id="BEYU01000016">
    <property type="protein sequence ID" value="GBG25895.1"/>
    <property type="molecule type" value="Genomic_DNA"/>
</dbReference>
<dbReference type="OrthoDB" id="5835136at2759"/>
<dbReference type="GO" id="GO:0015031">
    <property type="term" value="P:protein transport"/>
    <property type="evidence" value="ECO:0007669"/>
    <property type="project" value="UniProtKB-KW"/>
</dbReference>
<dbReference type="GO" id="GO:0001401">
    <property type="term" value="C:SAM complex"/>
    <property type="evidence" value="ECO:0007669"/>
    <property type="project" value="InterPro"/>
</dbReference>
<feature type="region of interest" description="Disordered" evidence="8">
    <location>
        <begin position="320"/>
        <end position="344"/>
    </location>
</feature>
<dbReference type="Proteomes" id="UP000241890">
    <property type="component" value="Unassembled WGS sequence"/>
</dbReference>
<keyword evidence="7" id="KW-0472">Membrane</keyword>
<evidence type="ECO:0000259" key="10">
    <source>
        <dbReference type="Pfam" id="PF17171"/>
    </source>
</evidence>
<evidence type="ECO:0000256" key="3">
    <source>
        <dbReference type="ARBA" id="ARBA00022448"/>
    </source>
</evidence>
<evidence type="ECO:0000313" key="12">
    <source>
        <dbReference type="Proteomes" id="UP000241890"/>
    </source>
</evidence>
<comment type="similarity">
    <text evidence="2">Belongs to the metaxin family.</text>
</comment>
<reference evidence="11 12" key="1">
    <citation type="submission" date="2017-12" db="EMBL/GenBank/DDBJ databases">
        <title>Sequencing, de novo assembly and annotation of complete genome of a new Thraustochytrid species, strain FCC1311.</title>
        <authorList>
            <person name="Sedici K."/>
            <person name="Godart F."/>
            <person name="Aiese Cigliano R."/>
            <person name="Sanseverino W."/>
            <person name="Barakat M."/>
            <person name="Ortet P."/>
            <person name="Marechal E."/>
            <person name="Cagnac O."/>
            <person name="Amato A."/>
        </authorList>
    </citation>
    <scope>NUCLEOTIDE SEQUENCE [LARGE SCALE GENOMIC DNA]</scope>
</reference>
<keyword evidence="3" id="KW-0813">Transport</keyword>
<dbReference type="InterPro" id="IPR019564">
    <property type="entry name" value="Sam37/metaxin_N"/>
</dbReference>
<dbReference type="Pfam" id="PF17171">
    <property type="entry name" value="GST_C_6"/>
    <property type="match status" value="1"/>
</dbReference>
<keyword evidence="4" id="KW-1000">Mitochondrion outer membrane</keyword>
<evidence type="ECO:0000256" key="2">
    <source>
        <dbReference type="ARBA" id="ARBA00009170"/>
    </source>
</evidence>
<gene>
    <name evidence="11" type="ORF">FCC1311_021142</name>
</gene>
<dbReference type="InterPro" id="IPR036282">
    <property type="entry name" value="Glutathione-S-Trfase_C_sf"/>
</dbReference>
<dbReference type="InterPro" id="IPR033468">
    <property type="entry name" value="Metaxin_GST"/>
</dbReference>
<feature type="domain" description="Metaxin glutathione S-transferase" evidence="10">
    <location>
        <begin position="158"/>
        <end position="218"/>
    </location>
</feature>
<keyword evidence="5" id="KW-0653">Protein transport</keyword>
<evidence type="ECO:0000256" key="7">
    <source>
        <dbReference type="ARBA" id="ARBA00023136"/>
    </source>
</evidence>
<keyword evidence="12" id="KW-1185">Reference proteome</keyword>
<feature type="domain" description="Mitochondrial outer membrane transport complex Sam37/metaxin N-terminal" evidence="9">
    <location>
        <begin position="20"/>
        <end position="130"/>
    </location>
</feature>
<evidence type="ECO:0000256" key="5">
    <source>
        <dbReference type="ARBA" id="ARBA00022927"/>
    </source>
</evidence>
<evidence type="ECO:0000313" key="11">
    <source>
        <dbReference type="EMBL" id="GBG25895.1"/>
    </source>
</evidence>
<sequence length="344" mass="38861">MAGGSAQVALVQFRPAWAEQAYLRWAKIAHVVENWSQPWSSSAGTLPQLHGKDRSIVPSREIIRYLRDVENLDAKLSDAQRAQLAGFESLIRNDLHIALEWSRWADDEHYSRVTRKILVDVMPFPMSYAWAWFQRQAVLFRLRQHHSIDSEEAAKRVAAQAYEALTLHLGDGPWMFGEIGPTSLDCLVFGHLMDALREPIGAICFASHPKLVAFCKRVQKDLFDEPTPAIANLCGLAGEPNRFSESQGFNTVYRQSALRLSGWGDEAEGSKDAQASDEEKSLSKREREFQEGSRNAIMLAGGAVAGYLLYSNLVAFSFEDEEDDEYDEYDDDEDFDDDDDDDEE</sequence>
<evidence type="ECO:0000256" key="1">
    <source>
        <dbReference type="ARBA" id="ARBA00004294"/>
    </source>
</evidence>
<comment type="caution">
    <text evidence="11">The sequence shown here is derived from an EMBL/GenBank/DDBJ whole genome shotgun (WGS) entry which is preliminary data.</text>
</comment>
<dbReference type="SUPFAM" id="SSF47616">
    <property type="entry name" value="GST C-terminal domain-like"/>
    <property type="match status" value="1"/>
</dbReference>
<dbReference type="Pfam" id="PF10568">
    <property type="entry name" value="Tom37"/>
    <property type="match status" value="1"/>
</dbReference>
<name>A0A2R5G5T1_9STRA</name>
<dbReference type="PANTHER" id="PTHR12289">
    <property type="entry name" value="METAXIN RELATED"/>
    <property type="match status" value="1"/>
</dbReference>
<evidence type="ECO:0000256" key="8">
    <source>
        <dbReference type="SAM" id="MobiDB-lite"/>
    </source>
</evidence>
<keyword evidence="6" id="KW-0496">Mitochondrion</keyword>
<dbReference type="PANTHER" id="PTHR12289:SF41">
    <property type="entry name" value="FAILED AXON CONNECTIONS-RELATED"/>
    <property type="match status" value="1"/>
</dbReference>
<dbReference type="InParanoid" id="A0A2R5G5T1"/>
<dbReference type="InterPro" id="IPR050931">
    <property type="entry name" value="Mito_Protein_Transport_Metaxin"/>
</dbReference>
<evidence type="ECO:0000259" key="9">
    <source>
        <dbReference type="Pfam" id="PF10568"/>
    </source>
</evidence>
<proteinExistence type="inferred from homology"/>
<evidence type="ECO:0000256" key="6">
    <source>
        <dbReference type="ARBA" id="ARBA00023128"/>
    </source>
</evidence>
<organism evidence="11 12">
    <name type="scientific">Hondaea fermentalgiana</name>
    <dbReference type="NCBI Taxonomy" id="2315210"/>
    <lineage>
        <taxon>Eukaryota</taxon>
        <taxon>Sar</taxon>
        <taxon>Stramenopiles</taxon>
        <taxon>Bigyra</taxon>
        <taxon>Labyrinthulomycetes</taxon>
        <taxon>Thraustochytrida</taxon>
        <taxon>Thraustochytriidae</taxon>
        <taxon>Hondaea</taxon>
    </lineage>
</organism>
<feature type="region of interest" description="Disordered" evidence="8">
    <location>
        <begin position="264"/>
        <end position="285"/>
    </location>
</feature>
<comment type="subcellular location">
    <subcellularLocation>
        <location evidence="1">Mitochondrion outer membrane</location>
    </subcellularLocation>
</comment>
<protein>
    <submittedName>
        <fullName evidence="11">Metaxin-1</fullName>
    </submittedName>
</protein>
<dbReference type="AlphaFoldDB" id="A0A2R5G5T1"/>
<evidence type="ECO:0000256" key="4">
    <source>
        <dbReference type="ARBA" id="ARBA00022787"/>
    </source>
</evidence>